<accession>A0A1H3DUS6</accession>
<dbReference type="GO" id="GO:0017000">
    <property type="term" value="P:antibiotic biosynthetic process"/>
    <property type="evidence" value="ECO:0007669"/>
    <property type="project" value="UniProtKB-KW"/>
</dbReference>
<keyword evidence="8" id="KW-0456">Lyase</keyword>
<evidence type="ECO:0000313" key="9">
    <source>
        <dbReference type="Proteomes" id="UP000199515"/>
    </source>
</evidence>
<dbReference type="InterPro" id="IPR015424">
    <property type="entry name" value="PyrdxlP-dep_Trfase"/>
</dbReference>
<dbReference type="GO" id="GO:0031071">
    <property type="term" value="F:cysteine desulfurase activity"/>
    <property type="evidence" value="ECO:0007669"/>
    <property type="project" value="UniProtKB-EC"/>
</dbReference>
<dbReference type="AlphaFoldDB" id="A0A1H3DUS6"/>
<dbReference type="InterPro" id="IPR020578">
    <property type="entry name" value="Aminotrans_V_PyrdxlP_BS"/>
</dbReference>
<dbReference type="PANTHER" id="PTHR43586:SF8">
    <property type="entry name" value="CYSTEINE DESULFURASE 1, CHLOROPLASTIC"/>
    <property type="match status" value="1"/>
</dbReference>
<sequence>MEHVQSCGDSRALDMLIQENFTRRPTVSSHLMDSALPAVAGTDVRVPLADGSSVPYANFDYAASAPCLLAVKEALDLAVPLYASVHRGAGRLSQLTTRAYEDARQTVRRFAGARRDDAVIFTRNTTDSMNLLASCVPLDTTVVVFESEHHANLLSWLHRHFVVRLPMPASAEEAVSAAASALSPGSLLVVTAASNVTGELWPVEELAAAAHARGARIAVDAAQLAPHRPMKMSTVDYVAFSGHKLYAPFGAGVLIGRGDWLAAADPYLRGGGASKLVGPDTVVWADDPQERHEAGSPNVLGALAISAACSALEAAGWPSLVAAEERLLARLRLGLSMVPGLRELSLWGPESPRVGIVSFVVDGWEARALAQTLSDHYGVGVRDGKMCAHNLVRHLHGGSDGSIVRASIGLGTTRAHVDRLVTALADLTAARAAA</sequence>
<comment type="catalytic activity">
    <reaction evidence="5">
        <text>(sulfur carrier)-H + L-cysteine = (sulfur carrier)-SH + L-alanine</text>
        <dbReference type="Rhea" id="RHEA:43892"/>
        <dbReference type="Rhea" id="RHEA-COMP:14737"/>
        <dbReference type="Rhea" id="RHEA-COMP:14739"/>
        <dbReference type="ChEBI" id="CHEBI:29917"/>
        <dbReference type="ChEBI" id="CHEBI:35235"/>
        <dbReference type="ChEBI" id="CHEBI:57972"/>
        <dbReference type="ChEBI" id="CHEBI:64428"/>
        <dbReference type="EC" id="2.8.1.7"/>
    </reaction>
</comment>
<dbReference type="Proteomes" id="UP000199515">
    <property type="component" value="Unassembled WGS sequence"/>
</dbReference>
<keyword evidence="9" id="KW-1185">Reference proteome</keyword>
<evidence type="ECO:0000256" key="4">
    <source>
        <dbReference type="ARBA" id="ARBA00023194"/>
    </source>
</evidence>
<feature type="domain" description="Aminotransferase class V" evidence="7">
    <location>
        <begin position="59"/>
        <end position="420"/>
    </location>
</feature>
<dbReference type="PANTHER" id="PTHR43586">
    <property type="entry name" value="CYSTEINE DESULFURASE"/>
    <property type="match status" value="1"/>
</dbReference>
<keyword evidence="3" id="KW-0663">Pyridoxal phosphate</keyword>
<proteinExistence type="inferred from homology"/>
<dbReference type="InterPro" id="IPR000192">
    <property type="entry name" value="Aminotrans_V_dom"/>
</dbReference>
<evidence type="ECO:0000313" key="8">
    <source>
        <dbReference type="EMBL" id="SDX70156.1"/>
    </source>
</evidence>
<evidence type="ECO:0000256" key="3">
    <source>
        <dbReference type="ARBA" id="ARBA00022898"/>
    </source>
</evidence>
<dbReference type="SUPFAM" id="SSF53383">
    <property type="entry name" value="PLP-dependent transferases"/>
    <property type="match status" value="1"/>
</dbReference>
<evidence type="ECO:0000256" key="2">
    <source>
        <dbReference type="ARBA" id="ARBA00010447"/>
    </source>
</evidence>
<evidence type="ECO:0000256" key="1">
    <source>
        <dbReference type="ARBA" id="ARBA00001933"/>
    </source>
</evidence>
<evidence type="ECO:0000256" key="5">
    <source>
        <dbReference type="ARBA" id="ARBA00050776"/>
    </source>
</evidence>
<dbReference type="GO" id="GO:0016829">
    <property type="term" value="F:lyase activity"/>
    <property type="evidence" value="ECO:0007669"/>
    <property type="project" value="UniProtKB-KW"/>
</dbReference>
<dbReference type="STRING" id="589385.SAMN05421504_103535"/>
<reference evidence="8 9" key="1">
    <citation type="submission" date="2016-10" db="EMBL/GenBank/DDBJ databases">
        <authorList>
            <person name="de Groot N.N."/>
        </authorList>
    </citation>
    <scope>NUCLEOTIDE SEQUENCE [LARGE SCALE GENOMIC DNA]</scope>
    <source>
        <strain evidence="8 9">CPCC 202699</strain>
    </source>
</reference>
<dbReference type="PROSITE" id="PS00595">
    <property type="entry name" value="AA_TRANSFER_CLASS_5"/>
    <property type="match status" value="1"/>
</dbReference>
<name>A0A1H3DUS6_9PSEU</name>
<comment type="cofactor">
    <cofactor evidence="1 6">
        <name>pyridoxal 5'-phosphate</name>
        <dbReference type="ChEBI" id="CHEBI:597326"/>
    </cofactor>
</comment>
<dbReference type="Pfam" id="PF00266">
    <property type="entry name" value="Aminotran_5"/>
    <property type="match status" value="1"/>
</dbReference>
<comment type="similarity">
    <text evidence="2">Belongs to the class-V pyridoxal-phosphate-dependent aminotransferase family. Csd subfamily.</text>
</comment>
<dbReference type="EMBL" id="FNON01000003">
    <property type="protein sequence ID" value="SDX70156.1"/>
    <property type="molecule type" value="Genomic_DNA"/>
</dbReference>
<gene>
    <name evidence="8" type="ORF">SAMN05421504_103535</name>
</gene>
<organism evidence="8 9">
    <name type="scientific">Amycolatopsis xylanica</name>
    <dbReference type="NCBI Taxonomy" id="589385"/>
    <lineage>
        <taxon>Bacteria</taxon>
        <taxon>Bacillati</taxon>
        <taxon>Actinomycetota</taxon>
        <taxon>Actinomycetes</taxon>
        <taxon>Pseudonocardiales</taxon>
        <taxon>Pseudonocardiaceae</taxon>
        <taxon>Amycolatopsis</taxon>
    </lineage>
</organism>
<dbReference type="Gene3D" id="3.40.640.10">
    <property type="entry name" value="Type I PLP-dependent aspartate aminotransferase-like (Major domain)"/>
    <property type="match status" value="1"/>
</dbReference>
<keyword evidence="4" id="KW-0045">Antibiotic biosynthesis</keyword>
<dbReference type="InterPro" id="IPR015421">
    <property type="entry name" value="PyrdxlP-dep_Trfase_major"/>
</dbReference>
<dbReference type="Gene3D" id="3.90.1150.10">
    <property type="entry name" value="Aspartate Aminotransferase, domain 1"/>
    <property type="match status" value="1"/>
</dbReference>
<dbReference type="InterPro" id="IPR015422">
    <property type="entry name" value="PyrdxlP-dep_Trfase_small"/>
</dbReference>
<evidence type="ECO:0000259" key="7">
    <source>
        <dbReference type="Pfam" id="PF00266"/>
    </source>
</evidence>
<evidence type="ECO:0000256" key="6">
    <source>
        <dbReference type="RuleBase" id="RU004504"/>
    </source>
</evidence>
<protein>
    <submittedName>
        <fullName evidence="8">Selenocysteine lyase/Cysteine desulfurase</fullName>
    </submittedName>
</protein>